<name>A0ABR3SQS2_9PEZI</name>
<organism evidence="2 3">
    <name type="scientific">Neofusicoccum ribis</name>
    <dbReference type="NCBI Taxonomy" id="45134"/>
    <lineage>
        <taxon>Eukaryota</taxon>
        <taxon>Fungi</taxon>
        <taxon>Dikarya</taxon>
        <taxon>Ascomycota</taxon>
        <taxon>Pezizomycotina</taxon>
        <taxon>Dothideomycetes</taxon>
        <taxon>Dothideomycetes incertae sedis</taxon>
        <taxon>Botryosphaeriales</taxon>
        <taxon>Botryosphaeriaceae</taxon>
        <taxon>Neofusicoccum</taxon>
    </lineage>
</organism>
<sequence length="280" mass="28248">MELDPEIAAAMGFESFGKTKNDSKKRRVDAAFTELNANTFNPSASGSNAMPLGPRRKSGDSGTPETRPEAPGAVASPAGADAASTPLDETSANQGAESAAGTCPDPTAGMKASEARKFKKSKKNGDVPTGLGAFLNRGQQLPDRPTKEASSTPADSTPAATPQALEAESAQLLSTLADPNVGAATTASEAELAQLSSTAAESNVAAAATASAAEPGQPSSTPPDPIIATASTTSATEPGQPGANRLPAPQAAVQAGVQDQAYFKPSFIEDPWRNLLTNTA</sequence>
<evidence type="ECO:0000313" key="3">
    <source>
        <dbReference type="Proteomes" id="UP001521116"/>
    </source>
</evidence>
<comment type="caution">
    <text evidence="2">The sequence shown here is derived from an EMBL/GenBank/DDBJ whole genome shotgun (WGS) entry which is preliminary data.</text>
</comment>
<reference evidence="2 3" key="1">
    <citation type="submission" date="2024-02" db="EMBL/GenBank/DDBJ databases">
        <title>De novo assembly and annotation of 12 fungi associated with fruit tree decline syndrome in Ontario, Canada.</title>
        <authorList>
            <person name="Sulman M."/>
            <person name="Ellouze W."/>
            <person name="Ilyukhin E."/>
        </authorList>
    </citation>
    <scope>NUCLEOTIDE SEQUENCE [LARGE SCALE GENOMIC DNA]</scope>
    <source>
        <strain evidence="2 3">M1-105</strain>
    </source>
</reference>
<feature type="region of interest" description="Disordered" evidence="1">
    <location>
        <begin position="1"/>
        <end position="173"/>
    </location>
</feature>
<feature type="compositionally biased region" description="Polar residues" evidence="1">
    <location>
        <begin position="35"/>
        <end position="48"/>
    </location>
</feature>
<keyword evidence="3" id="KW-1185">Reference proteome</keyword>
<dbReference type="Proteomes" id="UP001521116">
    <property type="component" value="Unassembled WGS sequence"/>
</dbReference>
<evidence type="ECO:0000256" key="1">
    <source>
        <dbReference type="SAM" id="MobiDB-lite"/>
    </source>
</evidence>
<proteinExistence type="predicted"/>
<accession>A0ABR3SQS2</accession>
<feature type="compositionally biased region" description="Polar residues" evidence="1">
    <location>
        <begin position="87"/>
        <end position="96"/>
    </location>
</feature>
<feature type="compositionally biased region" description="Low complexity" evidence="1">
    <location>
        <begin position="196"/>
        <end position="214"/>
    </location>
</feature>
<protein>
    <submittedName>
        <fullName evidence="2">Uncharacterized protein</fullName>
    </submittedName>
</protein>
<dbReference type="EMBL" id="JAJVDC020000073">
    <property type="protein sequence ID" value="KAL1627261.1"/>
    <property type="molecule type" value="Genomic_DNA"/>
</dbReference>
<feature type="compositionally biased region" description="Low complexity" evidence="1">
    <location>
        <begin position="70"/>
        <end position="84"/>
    </location>
</feature>
<feature type="region of interest" description="Disordered" evidence="1">
    <location>
        <begin position="194"/>
        <end position="252"/>
    </location>
</feature>
<evidence type="ECO:0000313" key="2">
    <source>
        <dbReference type="EMBL" id="KAL1627261.1"/>
    </source>
</evidence>
<gene>
    <name evidence="2" type="ORF">SLS56_006394</name>
</gene>
<feature type="compositionally biased region" description="Low complexity" evidence="1">
    <location>
        <begin position="149"/>
        <end position="164"/>
    </location>
</feature>